<evidence type="ECO:0000313" key="2">
    <source>
        <dbReference type="Proteomes" id="UP000298327"/>
    </source>
</evidence>
<accession>A0A4Y9XWK9</accession>
<keyword evidence="2" id="KW-1185">Reference proteome</keyword>
<protein>
    <submittedName>
        <fullName evidence="1">Uncharacterized protein</fullName>
    </submittedName>
</protein>
<dbReference type="AlphaFoldDB" id="A0A4Y9XWK9"/>
<sequence length="202" mass="22399">MADLAMSAESPHAGWKQAPVCCHQPILSQISTRHVQQGIGSHYAANLTLPYAQCKVVKPFLHALIVERNARYSAITDTSDVHPPFAQTVSTLHLLSDLLESKNDAIYVHSRAETMTRSQHECHILPVIFAFVTSRLIMLQCRINAPPSALSTVIMVQWPGKHVQLNSLAKQLAMIGYGTSSPCIQSTQHATKLRNILSWNFH</sequence>
<organism evidence="1 2">
    <name type="scientific">Dentipellis fragilis</name>
    <dbReference type="NCBI Taxonomy" id="205917"/>
    <lineage>
        <taxon>Eukaryota</taxon>
        <taxon>Fungi</taxon>
        <taxon>Dikarya</taxon>
        <taxon>Basidiomycota</taxon>
        <taxon>Agaricomycotina</taxon>
        <taxon>Agaricomycetes</taxon>
        <taxon>Russulales</taxon>
        <taxon>Hericiaceae</taxon>
        <taxon>Dentipellis</taxon>
    </lineage>
</organism>
<proteinExistence type="predicted"/>
<name>A0A4Y9XWK9_9AGAM</name>
<comment type="caution">
    <text evidence="1">The sequence shown here is derived from an EMBL/GenBank/DDBJ whole genome shotgun (WGS) entry which is preliminary data.</text>
</comment>
<dbReference type="Proteomes" id="UP000298327">
    <property type="component" value="Unassembled WGS sequence"/>
</dbReference>
<reference evidence="1 2" key="1">
    <citation type="submission" date="2019-02" db="EMBL/GenBank/DDBJ databases">
        <title>Genome sequencing of the rare red list fungi Dentipellis fragilis.</title>
        <authorList>
            <person name="Buettner E."/>
            <person name="Kellner H."/>
        </authorList>
    </citation>
    <scope>NUCLEOTIDE SEQUENCE [LARGE SCALE GENOMIC DNA]</scope>
    <source>
        <strain evidence="1 2">DSM 105465</strain>
    </source>
</reference>
<gene>
    <name evidence="1" type="ORF">EVG20_g9625</name>
</gene>
<evidence type="ECO:0000313" key="1">
    <source>
        <dbReference type="EMBL" id="TFY54634.1"/>
    </source>
</evidence>
<dbReference type="EMBL" id="SEOQ01001004">
    <property type="protein sequence ID" value="TFY54634.1"/>
    <property type="molecule type" value="Genomic_DNA"/>
</dbReference>